<evidence type="ECO:0000313" key="3">
    <source>
        <dbReference type="Proteomes" id="UP001148786"/>
    </source>
</evidence>
<evidence type="ECO:0000313" key="2">
    <source>
        <dbReference type="EMBL" id="KAJ3501944.1"/>
    </source>
</evidence>
<gene>
    <name evidence="2" type="ORF">NLJ89_g9111</name>
</gene>
<name>A0A9W8JRE5_9AGAR</name>
<dbReference type="EMBL" id="JANKHO010001353">
    <property type="protein sequence ID" value="KAJ3501944.1"/>
    <property type="molecule type" value="Genomic_DNA"/>
</dbReference>
<reference evidence="2" key="1">
    <citation type="submission" date="2022-07" db="EMBL/GenBank/DDBJ databases">
        <title>Genome Sequence of Agrocybe chaxingu.</title>
        <authorList>
            <person name="Buettner E."/>
        </authorList>
    </citation>
    <scope>NUCLEOTIDE SEQUENCE</scope>
    <source>
        <strain evidence="2">MP-N11</strain>
    </source>
</reference>
<evidence type="ECO:0000256" key="1">
    <source>
        <dbReference type="SAM" id="MobiDB-lite"/>
    </source>
</evidence>
<feature type="compositionally biased region" description="Polar residues" evidence="1">
    <location>
        <begin position="15"/>
        <end position="34"/>
    </location>
</feature>
<feature type="region of interest" description="Disordered" evidence="1">
    <location>
        <begin position="1"/>
        <end position="43"/>
    </location>
</feature>
<sequence length="399" mass="43801">MEQPVTPISPAETAPFTNSTSFDTVSETTVTPTNADIHKSKPTYADAGVQTEKATEVVIIERGPRDGPARVEICSNVQNKILKDFKLDVTANASTDVVLFSHARDVELENADIRVHITNVPCVVRTRVRPFALMAGEEVHIELLARAPILPFCVETIYNNFNFANAHQPHYHVLALSREAAGRRGKLTLDANFPVLPLSSTSTARATLVLVSVDDAAGLPGLRGVGRRQKVSNIMFSGGKALASGANQRAHRIAVFAAADERFGHTWSLGGVRQWSQVFKDGRDVPHLDDQPDRRGEWLTQGRTCEELRERDGLYDTLHNEGGHYGWEVMQRSETHPPPVPTPNGGLLPSNVVSNNDYVPSTACGRAITRYVNDIRVKHAKLTLDVEPGVLRFVLISRS</sequence>
<dbReference type="Proteomes" id="UP001148786">
    <property type="component" value="Unassembled WGS sequence"/>
</dbReference>
<organism evidence="2 3">
    <name type="scientific">Agrocybe chaxingu</name>
    <dbReference type="NCBI Taxonomy" id="84603"/>
    <lineage>
        <taxon>Eukaryota</taxon>
        <taxon>Fungi</taxon>
        <taxon>Dikarya</taxon>
        <taxon>Basidiomycota</taxon>
        <taxon>Agaricomycotina</taxon>
        <taxon>Agaricomycetes</taxon>
        <taxon>Agaricomycetidae</taxon>
        <taxon>Agaricales</taxon>
        <taxon>Agaricineae</taxon>
        <taxon>Strophariaceae</taxon>
        <taxon>Agrocybe</taxon>
    </lineage>
</organism>
<accession>A0A9W8JRE5</accession>
<protein>
    <submittedName>
        <fullName evidence="2">Uncharacterized protein</fullName>
    </submittedName>
</protein>
<comment type="caution">
    <text evidence="2">The sequence shown here is derived from an EMBL/GenBank/DDBJ whole genome shotgun (WGS) entry which is preliminary data.</text>
</comment>
<dbReference type="AlphaFoldDB" id="A0A9W8JRE5"/>
<keyword evidence="3" id="KW-1185">Reference proteome</keyword>
<proteinExistence type="predicted"/>